<dbReference type="EMBL" id="AACS02000012">
    <property type="protein sequence ID" value="EAU87172.1"/>
    <property type="molecule type" value="Genomic_DNA"/>
</dbReference>
<reference evidence="2 3" key="1">
    <citation type="journal article" date="2010" name="Proc. Natl. Acad. Sci. U.S.A.">
        <title>Insights into evolution of multicellular fungi from the assembled chromosomes of the mushroom Coprinopsis cinerea (Coprinus cinereus).</title>
        <authorList>
            <person name="Stajich J.E."/>
            <person name="Wilke S.K."/>
            <person name="Ahren D."/>
            <person name="Au C.H."/>
            <person name="Birren B.W."/>
            <person name="Borodovsky M."/>
            <person name="Burns C."/>
            <person name="Canback B."/>
            <person name="Casselton L.A."/>
            <person name="Cheng C.K."/>
            <person name="Deng J."/>
            <person name="Dietrich F.S."/>
            <person name="Fargo D.C."/>
            <person name="Farman M.L."/>
            <person name="Gathman A.C."/>
            <person name="Goldberg J."/>
            <person name="Guigo R."/>
            <person name="Hoegger P.J."/>
            <person name="Hooker J.B."/>
            <person name="Huggins A."/>
            <person name="James T.Y."/>
            <person name="Kamada T."/>
            <person name="Kilaru S."/>
            <person name="Kodira C."/>
            <person name="Kues U."/>
            <person name="Kupfer D."/>
            <person name="Kwan H.S."/>
            <person name="Lomsadze A."/>
            <person name="Li W."/>
            <person name="Lilly W.W."/>
            <person name="Ma L.J."/>
            <person name="Mackey A.J."/>
            <person name="Manning G."/>
            <person name="Martin F."/>
            <person name="Muraguchi H."/>
            <person name="Natvig D.O."/>
            <person name="Palmerini H."/>
            <person name="Ramesh M.A."/>
            <person name="Rehmeyer C.J."/>
            <person name="Roe B.A."/>
            <person name="Shenoy N."/>
            <person name="Stanke M."/>
            <person name="Ter-Hovhannisyan V."/>
            <person name="Tunlid A."/>
            <person name="Velagapudi R."/>
            <person name="Vision T.J."/>
            <person name="Zeng Q."/>
            <person name="Zolan M.E."/>
            <person name="Pukkila P.J."/>
        </authorList>
    </citation>
    <scope>NUCLEOTIDE SEQUENCE [LARGE SCALE GENOMIC DNA]</scope>
    <source>
        <strain evidence="3">Okayama-7 / 130 / ATCC MYA-4618 / FGSC 9003</strain>
    </source>
</reference>
<dbReference type="VEuPathDB" id="FungiDB:CC1G_05861"/>
<feature type="compositionally biased region" description="Low complexity" evidence="1">
    <location>
        <begin position="85"/>
        <end position="100"/>
    </location>
</feature>
<dbReference type="InParanoid" id="A8NLM1"/>
<evidence type="ECO:0000313" key="2">
    <source>
        <dbReference type="EMBL" id="EAU87172.1"/>
    </source>
</evidence>
<dbReference type="InterPro" id="IPR036291">
    <property type="entry name" value="NAD(P)-bd_dom_sf"/>
</dbReference>
<dbReference type="STRING" id="240176.A8NLM1"/>
<protein>
    <recommendedName>
        <fullName evidence="4">NAD-dependent epimerase/dehydratase domain-containing protein</fullName>
    </recommendedName>
</protein>
<dbReference type="RefSeq" id="XP_001834724.1">
    <property type="nucleotide sequence ID" value="XM_001834672.1"/>
</dbReference>
<evidence type="ECO:0008006" key="4">
    <source>
        <dbReference type="Google" id="ProtNLM"/>
    </source>
</evidence>
<feature type="region of interest" description="Disordered" evidence="1">
    <location>
        <begin position="79"/>
        <end position="108"/>
    </location>
</feature>
<accession>A8NLM1</accession>
<dbReference type="Proteomes" id="UP000001861">
    <property type="component" value="Unassembled WGS sequence"/>
</dbReference>
<dbReference type="Gene3D" id="3.40.50.720">
    <property type="entry name" value="NAD(P)-binding Rossmann-like Domain"/>
    <property type="match status" value="2"/>
</dbReference>
<dbReference type="SUPFAM" id="SSF51735">
    <property type="entry name" value="NAD(P)-binding Rossmann-fold domains"/>
    <property type="match status" value="1"/>
</dbReference>
<dbReference type="AlphaFoldDB" id="A8NLM1"/>
<gene>
    <name evidence="2" type="ORF">CC1G_05861</name>
</gene>
<proteinExistence type="predicted"/>
<name>A8NLM1_COPC7</name>
<dbReference type="OrthoDB" id="2735536at2759"/>
<comment type="caution">
    <text evidence="2">The sequence shown here is derived from an EMBL/GenBank/DDBJ whole genome shotgun (WGS) entry which is preliminary data.</text>
</comment>
<sequence length="197" mass="21436">MFKYGSTHTTGILRLPVLPGFVYGPYAPPLPLPSNSTNLGTNGFIYALLSGGKPPLAPPWVVDVRDVARAHVLALELPPVPTPTVTPTLDSSTLSGSGSDQPERDRDIQSKRIIINAGNYTWPEAIAFLKQHPGLEDKVKEGLTDPEAFGELPGPPSRLDNTRAREMLNMEFIAPEKTIEETVRVMLQLEASWAPTT</sequence>
<organism evidence="2 3">
    <name type="scientific">Coprinopsis cinerea (strain Okayama-7 / 130 / ATCC MYA-4618 / FGSC 9003)</name>
    <name type="common">Inky cap fungus</name>
    <name type="synonym">Hormographiella aspergillata</name>
    <dbReference type="NCBI Taxonomy" id="240176"/>
    <lineage>
        <taxon>Eukaryota</taxon>
        <taxon>Fungi</taxon>
        <taxon>Dikarya</taxon>
        <taxon>Basidiomycota</taxon>
        <taxon>Agaricomycotina</taxon>
        <taxon>Agaricomycetes</taxon>
        <taxon>Agaricomycetidae</taxon>
        <taxon>Agaricales</taxon>
        <taxon>Agaricineae</taxon>
        <taxon>Psathyrellaceae</taxon>
        <taxon>Coprinopsis</taxon>
    </lineage>
</organism>
<dbReference type="KEGG" id="cci:CC1G_05861"/>
<evidence type="ECO:0000256" key="1">
    <source>
        <dbReference type="SAM" id="MobiDB-lite"/>
    </source>
</evidence>
<keyword evidence="3" id="KW-1185">Reference proteome</keyword>
<evidence type="ECO:0000313" key="3">
    <source>
        <dbReference type="Proteomes" id="UP000001861"/>
    </source>
</evidence>
<dbReference type="GeneID" id="6011241"/>